<name>A0A511WYS5_9BACI</name>
<feature type="region of interest" description="Disordered" evidence="1">
    <location>
        <begin position="367"/>
        <end position="408"/>
    </location>
</feature>
<dbReference type="EMBL" id="BJYE01000002">
    <property type="protein sequence ID" value="GEN55781.1"/>
    <property type="molecule type" value="Genomic_DNA"/>
</dbReference>
<evidence type="ECO:0000313" key="4">
    <source>
        <dbReference type="Proteomes" id="UP000321400"/>
    </source>
</evidence>
<dbReference type="CDD" id="cd17470">
    <property type="entry name" value="T3SS_Flik_C"/>
    <property type="match status" value="1"/>
</dbReference>
<comment type="caution">
    <text evidence="3">The sequence shown here is derived from an EMBL/GenBank/DDBJ whole genome shotgun (WGS) entry which is preliminary data.</text>
</comment>
<accession>A0A511WYS5</accession>
<evidence type="ECO:0000256" key="1">
    <source>
        <dbReference type="SAM" id="MobiDB-lite"/>
    </source>
</evidence>
<feature type="compositionally biased region" description="Polar residues" evidence="1">
    <location>
        <begin position="370"/>
        <end position="382"/>
    </location>
</feature>
<protein>
    <recommendedName>
        <fullName evidence="2">Flagellar hook-length control protein-like C-terminal domain-containing protein</fullName>
    </recommendedName>
</protein>
<dbReference type="RefSeq" id="WP_089799571.1">
    <property type="nucleotide sequence ID" value="NZ_BJYE01000002.1"/>
</dbReference>
<dbReference type="Gene3D" id="3.30.750.140">
    <property type="match status" value="1"/>
</dbReference>
<dbReference type="InterPro" id="IPR021136">
    <property type="entry name" value="Flagellar_hook_control-like_C"/>
</dbReference>
<gene>
    <name evidence="3" type="ORF">HAL01_02450</name>
</gene>
<proteinExistence type="predicted"/>
<feature type="compositionally biased region" description="Basic and acidic residues" evidence="1">
    <location>
        <begin position="383"/>
        <end position="397"/>
    </location>
</feature>
<organism evidence="3 4">
    <name type="scientific">Halolactibacillus alkaliphilus</name>
    <dbReference type="NCBI Taxonomy" id="442899"/>
    <lineage>
        <taxon>Bacteria</taxon>
        <taxon>Bacillati</taxon>
        <taxon>Bacillota</taxon>
        <taxon>Bacilli</taxon>
        <taxon>Bacillales</taxon>
        <taxon>Bacillaceae</taxon>
        <taxon>Halolactibacillus</taxon>
    </lineage>
</organism>
<dbReference type="InterPro" id="IPR038610">
    <property type="entry name" value="FliK-like_C_sf"/>
</dbReference>
<dbReference type="AlphaFoldDB" id="A0A511WYS5"/>
<feature type="domain" description="Flagellar hook-length control protein-like C-terminal" evidence="2">
    <location>
        <begin position="303"/>
        <end position="361"/>
    </location>
</feature>
<dbReference type="Pfam" id="PF02120">
    <property type="entry name" value="Flg_hook"/>
    <property type="match status" value="1"/>
</dbReference>
<reference evidence="3 4" key="1">
    <citation type="submission" date="2019-07" db="EMBL/GenBank/DDBJ databases">
        <title>Whole genome shotgun sequence of Halolactibacillus alkaliphilus NBRC 103919.</title>
        <authorList>
            <person name="Hosoyama A."/>
            <person name="Uohara A."/>
            <person name="Ohji S."/>
            <person name="Ichikawa N."/>
        </authorList>
    </citation>
    <scope>NUCLEOTIDE SEQUENCE [LARGE SCALE GENOMIC DNA]</scope>
    <source>
        <strain evidence="3 4">NBRC 103919</strain>
    </source>
</reference>
<dbReference type="STRING" id="442899.SAMN05720591_102111"/>
<dbReference type="Proteomes" id="UP000321400">
    <property type="component" value="Unassembled WGS sequence"/>
</dbReference>
<evidence type="ECO:0000313" key="3">
    <source>
        <dbReference type="EMBL" id="GEN55781.1"/>
    </source>
</evidence>
<keyword evidence="4" id="KW-1185">Reference proteome</keyword>
<dbReference type="OrthoDB" id="2968951at2"/>
<evidence type="ECO:0000259" key="2">
    <source>
        <dbReference type="Pfam" id="PF02120"/>
    </source>
</evidence>
<sequence length="418" mass="47284">MNTIDMFFKQMPLATTPPKVQHQQNQTSVKDNQTFKQLLNQSQPSDSTNVLKVTSHQQNASIRQLVSGDLGEMSEVITLLPLNDERLIQDVLGLLLTLPKSTDDLMQNVLPEEVSSELAALLEEFDLSTDDLDLMNLGHYGSWQSLQLVLLEISSLLGETDLEQLTNKDWMQLLDKLSSLPQDMKNALLSKKLTSEEEQLVKTLLTKFELKTIMSEKGYSTHSKVTPEDLSKWLQQALSRQTPKAPQTFAESFAVSKDAAPLEQLTLQLSQTALTHQQTFNEELLQQFEQVLAKMHVGKGMLGHQQLTLQLNPHNLGQITVEMSEIDGEIYVKLIASSAGAKEALESNIRELRHMFSPHQVLIEQEEHVTTVSPSDLPNYQEQEQHEPSHRDSKSRSEDEEDTDIRFSDLLYQEEVSI</sequence>